<accession>A0A9P5PMB5</accession>
<name>A0A9P5PMB5_9AGAR</name>
<gene>
    <name evidence="1" type="ORF">BDP27DRAFT_1366167</name>
</gene>
<dbReference type="InterPro" id="IPR011051">
    <property type="entry name" value="RmlC_Cupin_sf"/>
</dbReference>
<evidence type="ECO:0000313" key="2">
    <source>
        <dbReference type="Proteomes" id="UP000772434"/>
    </source>
</evidence>
<proteinExistence type="predicted"/>
<protein>
    <submittedName>
        <fullName evidence="1">Uncharacterized protein</fullName>
    </submittedName>
</protein>
<dbReference type="Gene3D" id="2.60.120.10">
    <property type="entry name" value="Jelly Rolls"/>
    <property type="match status" value="1"/>
</dbReference>
<dbReference type="InterPro" id="IPR014710">
    <property type="entry name" value="RmlC-like_jellyroll"/>
</dbReference>
<dbReference type="EMBL" id="JADNRY010000098">
    <property type="protein sequence ID" value="KAF9065782.1"/>
    <property type="molecule type" value="Genomic_DNA"/>
</dbReference>
<reference evidence="1" key="1">
    <citation type="submission" date="2020-11" db="EMBL/GenBank/DDBJ databases">
        <authorList>
            <consortium name="DOE Joint Genome Institute"/>
            <person name="Ahrendt S."/>
            <person name="Riley R."/>
            <person name="Andreopoulos W."/>
            <person name="Labutti K."/>
            <person name="Pangilinan J."/>
            <person name="Ruiz-Duenas F.J."/>
            <person name="Barrasa J.M."/>
            <person name="Sanchez-Garcia M."/>
            <person name="Camarero S."/>
            <person name="Miyauchi S."/>
            <person name="Serrano A."/>
            <person name="Linde D."/>
            <person name="Babiker R."/>
            <person name="Drula E."/>
            <person name="Ayuso-Fernandez I."/>
            <person name="Pacheco R."/>
            <person name="Padilla G."/>
            <person name="Ferreira P."/>
            <person name="Barriuso J."/>
            <person name="Kellner H."/>
            <person name="Castanera R."/>
            <person name="Alfaro M."/>
            <person name="Ramirez L."/>
            <person name="Pisabarro A.G."/>
            <person name="Kuo A."/>
            <person name="Tritt A."/>
            <person name="Lipzen A."/>
            <person name="He G."/>
            <person name="Yan M."/>
            <person name="Ng V."/>
            <person name="Cullen D."/>
            <person name="Martin F."/>
            <person name="Rosso M.-N."/>
            <person name="Henrissat B."/>
            <person name="Hibbett D."/>
            <person name="Martinez A.T."/>
            <person name="Grigoriev I.V."/>
        </authorList>
    </citation>
    <scope>NUCLEOTIDE SEQUENCE</scope>
    <source>
        <strain evidence="1">AH 40177</strain>
    </source>
</reference>
<evidence type="ECO:0000313" key="1">
    <source>
        <dbReference type="EMBL" id="KAF9065782.1"/>
    </source>
</evidence>
<dbReference type="AlphaFoldDB" id="A0A9P5PMB5"/>
<sequence>MAPIRAYYLPTDSASDIDASHPVSVQQINALGWKISSVAGGRDEIEQAGQKIAQELGFPITQDGCIVPFNFDVEKNTAPEMATLLTKAAENLSDICIANAAVVVVTSGSLYLDVEDVTAAGWVRIHFGAGTLYCVPAGAKYRVPLTEQNRGGAGIVFFKETIFNQGLLVKKDIDNHPARRAYLNEVLGQT</sequence>
<organism evidence="1 2">
    <name type="scientific">Rhodocollybia butyracea</name>
    <dbReference type="NCBI Taxonomy" id="206335"/>
    <lineage>
        <taxon>Eukaryota</taxon>
        <taxon>Fungi</taxon>
        <taxon>Dikarya</taxon>
        <taxon>Basidiomycota</taxon>
        <taxon>Agaricomycotina</taxon>
        <taxon>Agaricomycetes</taxon>
        <taxon>Agaricomycetidae</taxon>
        <taxon>Agaricales</taxon>
        <taxon>Marasmiineae</taxon>
        <taxon>Omphalotaceae</taxon>
        <taxon>Rhodocollybia</taxon>
    </lineage>
</organism>
<comment type="caution">
    <text evidence="1">The sequence shown here is derived from an EMBL/GenBank/DDBJ whole genome shotgun (WGS) entry which is preliminary data.</text>
</comment>
<keyword evidence="2" id="KW-1185">Reference proteome</keyword>
<dbReference type="Proteomes" id="UP000772434">
    <property type="component" value="Unassembled WGS sequence"/>
</dbReference>
<dbReference type="SUPFAM" id="SSF51182">
    <property type="entry name" value="RmlC-like cupins"/>
    <property type="match status" value="1"/>
</dbReference>